<dbReference type="GeneID" id="15926681"/>
<sequence>MPIPSIVGNIAADLLEDTELLSDSRSYTCFMLEDKAYNHVEHKIDLIEYIHISGIEFILAIRDGKVKLPFELDEDAKRDLNTMIADQYAGAFVHVLAADDMEKFHIIRSEWLKFLAKEAK</sequence>
<dbReference type="KEGG" id="vg:15926681"/>
<dbReference type="RefSeq" id="YP_008125376.1">
    <property type="nucleotide sequence ID" value="NC_021529.2"/>
</dbReference>
<gene>
    <name evidence="1" type="ORF">VPFG_00228</name>
</gene>
<reference evidence="1 2" key="1">
    <citation type="journal article" date="2014" name="Genome Biol. Evol.">
        <title>Composite Conserved Promoter-Terminator Motifs (PeSLs) that Mediate Modular Shuffling in the Diverse T4-Like Myoviruses.</title>
        <authorList>
            <person name="Comeau A.M."/>
            <person name="Arbiol C."/>
            <person name="Krisch H.M."/>
        </authorList>
    </citation>
    <scope>NUCLEOTIDE SEQUENCE [LARGE SCALE GENOMIC DNA]</scope>
</reference>
<evidence type="ECO:0000313" key="2">
    <source>
        <dbReference type="Proteomes" id="UP000201461"/>
    </source>
</evidence>
<evidence type="ECO:0000313" key="1">
    <source>
        <dbReference type="EMBL" id="AGN30227.1"/>
    </source>
</evidence>
<name>R9TJF7_9CAUD</name>
<dbReference type="Proteomes" id="UP000201461">
    <property type="component" value="Segment"/>
</dbReference>
<protein>
    <submittedName>
        <fullName evidence="1">Uncharacterized protein</fullName>
    </submittedName>
</protein>
<keyword evidence="2" id="KW-1185">Reference proteome</keyword>
<organism evidence="1 2">
    <name type="scientific">Vibrio phage nt-1</name>
    <dbReference type="NCBI Taxonomy" id="115992"/>
    <lineage>
        <taxon>Viruses</taxon>
        <taxon>Duplodnaviria</taxon>
        <taxon>Heunggongvirae</taxon>
        <taxon>Uroviricota</taxon>
        <taxon>Caudoviricetes</taxon>
        <taxon>Pantevenvirales</taxon>
        <taxon>Straboviridae</taxon>
        <taxon>Mylasvirus</taxon>
        <taxon>Mylasvirus persius</taxon>
    </lineage>
</organism>
<proteinExistence type="predicted"/>
<dbReference type="EMBL" id="HQ317393">
    <property type="protein sequence ID" value="AGN30227.1"/>
    <property type="molecule type" value="Genomic_DNA"/>
</dbReference>
<accession>R9TJF7</accession>